<evidence type="ECO:0000313" key="2">
    <source>
        <dbReference type="Proteomes" id="UP000053620"/>
    </source>
</evidence>
<dbReference type="EMBL" id="KL353353">
    <property type="protein sequence ID" value="KFZ60363.1"/>
    <property type="molecule type" value="Genomic_DNA"/>
</dbReference>
<proteinExistence type="predicted"/>
<accession>A0A094KM65</accession>
<sequence length="55" mass="6711">NCSKLHQRMFRLNIRKRFFTESMVKYWKRLPREVVTVQSLSVFKMHLDSALNNIL</sequence>
<evidence type="ECO:0000313" key="1">
    <source>
        <dbReference type="EMBL" id="KFZ60363.1"/>
    </source>
</evidence>
<name>A0A094KM65_ANTCR</name>
<keyword evidence="2" id="KW-1185">Reference proteome</keyword>
<dbReference type="Proteomes" id="UP000053620">
    <property type="component" value="Unassembled WGS sequence"/>
</dbReference>
<dbReference type="AlphaFoldDB" id="A0A094KM65"/>
<gene>
    <name evidence="1" type="ORF">N321_07497</name>
</gene>
<reference evidence="1 2" key="1">
    <citation type="submission" date="2014-04" db="EMBL/GenBank/DDBJ databases">
        <title>Genome evolution of avian class.</title>
        <authorList>
            <person name="Zhang G."/>
            <person name="Li C."/>
        </authorList>
    </citation>
    <scope>NUCLEOTIDE SEQUENCE [LARGE SCALE GENOMIC DNA]</scope>
    <source>
        <strain evidence="1">BGI_N321</strain>
    </source>
</reference>
<protein>
    <submittedName>
        <fullName evidence="1">Uncharacterized protein</fullName>
    </submittedName>
</protein>
<feature type="non-terminal residue" evidence="1">
    <location>
        <position position="1"/>
    </location>
</feature>
<feature type="non-terminal residue" evidence="1">
    <location>
        <position position="55"/>
    </location>
</feature>
<organism evidence="1 2">
    <name type="scientific">Antrostomus carolinensis</name>
    <name type="common">Chuck-will's-widow</name>
    <name type="synonym">Caprimulgus carolinensis</name>
    <dbReference type="NCBI Taxonomy" id="279965"/>
    <lineage>
        <taxon>Eukaryota</taxon>
        <taxon>Metazoa</taxon>
        <taxon>Chordata</taxon>
        <taxon>Craniata</taxon>
        <taxon>Vertebrata</taxon>
        <taxon>Euteleostomi</taxon>
        <taxon>Archelosauria</taxon>
        <taxon>Archosauria</taxon>
        <taxon>Dinosauria</taxon>
        <taxon>Saurischia</taxon>
        <taxon>Theropoda</taxon>
        <taxon>Coelurosauria</taxon>
        <taxon>Aves</taxon>
        <taxon>Neognathae</taxon>
        <taxon>Neoaves</taxon>
        <taxon>Strisores</taxon>
        <taxon>Caprimulgiformes</taxon>
        <taxon>Caprimulgidae</taxon>
        <taxon>Antrostomus</taxon>
    </lineage>
</organism>